<gene>
    <name evidence="1" type="ORF">LYSCAS_13310</name>
</gene>
<accession>A0ABM7Q4Q7</accession>
<dbReference type="RefSeq" id="WP_213436979.1">
    <property type="nucleotide sequence ID" value="NZ_AP024545.1"/>
</dbReference>
<evidence type="ECO:0000313" key="2">
    <source>
        <dbReference type="Proteomes" id="UP000681317"/>
    </source>
</evidence>
<sequence length="171" mass="18758">MSSLRALLLDCGTALRRAVPDFESSPLRARIEDAILGLSNTEESPEAQLRVRRERDELRQALADAVPGVNDNIPAAEAARLRMRMLIEAGARIRALPTPVHQTPAEPVDVQPTRETLQDVAAGSRTLTREEREWCLSEAMVLSGFRKTPVQLIESGEPELAKMILAGSPLT</sequence>
<evidence type="ECO:0000313" key="1">
    <source>
        <dbReference type="EMBL" id="BCT92307.1"/>
    </source>
</evidence>
<dbReference type="EMBL" id="AP024545">
    <property type="protein sequence ID" value="BCT92307.1"/>
    <property type="molecule type" value="Genomic_DNA"/>
</dbReference>
<organism evidence="1 2">
    <name type="scientific">Noviluteimonas caseinilytica</name>
    <dbReference type="NCBI Taxonomy" id="2675101"/>
    <lineage>
        <taxon>Bacteria</taxon>
        <taxon>Pseudomonadati</taxon>
        <taxon>Pseudomonadota</taxon>
        <taxon>Gammaproteobacteria</taxon>
        <taxon>Lysobacterales</taxon>
        <taxon>Lysobacteraceae</taxon>
        <taxon>Noviluteimonas</taxon>
    </lineage>
</organism>
<dbReference type="Proteomes" id="UP000681317">
    <property type="component" value="Chromosome"/>
</dbReference>
<keyword evidence="2" id="KW-1185">Reference proteome</keyword>
<protein>
    <submittedName>
        <fullName evidence="1">Uncharacterized protein</fullName>
    </submittedName>
</protein>
<proteinExistence type="predicted"/>
<reference evidence="1 2" key="1">
    <citation type="submission" date="2021-03" db="EMBL/GenBank/DDBJ databases">
        <title>Complete Genome Sequences of Two Lysobacter Strains Isolated from Sea Water (Lysobacter caseinilyticus) and Soil (Lysobacter helvus) in South Korea.</title>
        <authorList>
            <person name="Watanabe Y."/>
            <person name="Arakawa K."/>
        </authorList>
    </citation>
    <scope>NUCLEOTIDE SEQUENCE [LARGE SCALE GENOMIC DNA]</scope>
    <source>
        <strain evidence="1 2">KVB24</strain>
    </source>
</reference>
<name>A0ABM7Q4Q7_9GAMM</name>